<evidence type="ECO:0000256" key="1">
    <source>
        <dbReference type="ARBA" id="ARBA00006315"/>
    </source>
</evidence>
<gene>
    <name evidence="2" type="primary">amrB</name>
    <name evidence="2" type="ORF">LNL84_11695</name>
</gene>
<sequence length="263" mass="29118">MTMIRPPAVAGRFYPDDPVSLRKQVLTFLGEKSPDTRHVCGLIVPHAGYIFSGQVAARAYHSLLSHAKRIKHVILIGPSHYVPFQGCAVPGVDAFSTPVGMIPLDRPLLNKLCQNDNVHISDHAHQHEHSLEVQLPFLQLCLADFTLVPIVFGQIEAQDVARLINSIWDPCNTLLVISTDLSHFHQYEDAHKIDTATCALIEDGQAIVTHKQACGATGVNAFLLLNQFRGYQLTRQSLINSGDTEFGDKHRVVGYVSYTITQH</sequence>
<evidence type="ECO:0000313" key="3">
    <source>
        <dbReference type="Proteomes" id="UP001139488"/>
    </source>
</evidence>
<dbReference type="Gene3D" id="3.40.830.10">
    <property type="entry name" value="LigB-like"/>
    <property type="match status" value="1"/>
</dbReference>
<proteinExistence type="inferred from homology"/>
<dbReference type="EMBL" id="JAJNNZ010000008">
    <property type="protein sequence ID" value="MCJ2377495.1"/>
    <property type="molecule type" value="Genomic_DNA"/>
</dbReference>
<comment type="caution">
    <text evidence="2">The sequence shown here is derived from an EMBL/GenBank/DDBJ whole genome shotgun (WGS) entry which is preliminary data.</text>
</comment>
<organism evidence="2 3">
    <name type="scientific">Vibrio gelatinilyticus</name>
    <dbReference type="NCBI Taxonomy" id="2893468"/>
    <lineage>
        <taxon>Bacteria</taxon>
        <taxon>Pseudomonadati</taxon>
        <taxon>Pseudomonadota</taxon>
        <taxon>Gammaproteobacteria</taxon>
        <taxon>Vibrionales</taxon>
        <taxon>Vibrionaceae</taxon>
        <taxon>Vibrio</taxon>
    </lineage>
</organism>
<dbReference type="Proteomes" id="UP001139488">
    <property type="component" value="Unassembled WGS sequence"/>
</dbReference>
<dbReference type="InterPro" id="IPR002737">
    <property type="entry name" value="MEMO1_fam"/>
</dbReference>
<dbReference type="RefSeq" id="WP_244357511.1">
    <property type="nucleotide sequence ID" value="NZ_JAJNNZ010000008.1"/>
</dbReference>
<dbReference type="NCBIfam" id="TIGR04336">
    <property type="entry name" value="AmmeMemoSam_B"/>
    <property type="match status" value="1"/>
</dbReference>
<name>A0A9X1WDN8_9VIBR</name>
<evidence type="ECO:0000313" key="2">
    <source>
        <dbReference type="EMBL" id="MCJ2377495.1"/>
    </source>
</evidence>
<dbReference type="Pfam" id="PF01875">
    <property type="entry name" value="Memo"/>
    <property type="match status" value="1"/>
</dbReference>
<dbReference type="PANTHER" id="PTHR11060:SF0">
    <property type="entry name" value="PROTEIN MEMO1"/>
    <property type="match status" value="1"/>
</dbReference>
<reference evidence="2" key="1">
    <citation type="submission" date="2021-11" db="EMBL/GenBank/DDBJ databases">
        <title>Vibrio ZSDE26 sp. nov. and Vibrio ZSDZ34 sp. nov., isolated from coastal seawater in Qingdao.</title>
        <authorList>
            <person name="Zhang P."/>
        </authorList>
    </citation>
    <scope>NUCLEOTIDE SEQUENCE</scope>
    <source>
        <strain evidence="2">ZSDZ34</strain>
    </source>
</reference>
<accession>A0A9X1WDN8</accession>
<dbReference type="AlphaFoldDB" id="A0A9X1WDN8"/>
<protein>
    <submittedName>
        <fullName evidence="2">AmmeMemoRadiSam system protein B</fullName>
    </submittedName>
</protein>
<keyword evidence="3" id="KW-1185">Reference proteome</keyword>
<dbReference type="PANTHER" id="PTHR11060">
    <property type="entry name" value="PROTEIN MEMO1"/>
    <property type="match status" value="1"/>
</dbReference>
<dbReference type="CDD" id="cd07361">
    <property type="entry name" value="MEMO_like"/>
    <property type="match status" value="1"/>
</dbReference>
<comment type="similarity">
    <text evidence="1">Belongs to the MEMO1 family.</text>
</comment>